<keyword evidence="2" id="KW-0808">Transferase</keyword>
<dbReference type="PANTHER" id="PTHR43685">
    <property type="entry name" value="GLYCOSYLTRANSFERASE"/>
    <property type="match status" value="1"/>
</dbReference>
<dbReference type="InterPro" id="IPR029044">
    <property type="entry name" value="Nucleotide-diphossugar_trans"/>
</dbReference>
<keyword evidence="2" id="KW-0328">Glycosyltransferase</keyword>
<dbReference type="GO" id="GO:0016757">
    <property type="term" value="F:glycosyltransferase activity"/>
    <property type="evidence" value="ECO:0007669"/>
    <property type="project" value="UniProtKB-KW"/>
</dbReference>
<dbReference type="SUPFAM" id="SSF53448">
    <property type="entry name" value="Nucleotide-diphospho-sugar transferases"/>
    <property type="match status" value="1"/>
</dbReference>
<evidence type="ECO:0000259" key="1">
    <source>
        <dbReference type="Pfam" id="PF00535"/>
    </source>
</evidence>
<sequence length="399" mass="46758">MSIEVSIVMNSYNKYPQCLYSLYALEYQTFPHKKMEVILVDDTSSDETPLLANYNPPFIFKYIRPAVNQGRSRAKNIGIAEATGHIIIMLDAEVIVEPDFVRQQYLYHQSEELVAVTTCFNHRSTYTVYDPQFNSNQLKHFQNLLNKKIRKLPQKSKLLLQKSKLRRVNGKLEIFSKEDIGKGRYKDLSFPTPYYPHLIQKFQENFHEFLLPWMFVITHKLSFKRSLLDDIGNFYEGFDGYGSEDWEFGYRLYKYGVKIIDDPHGCIYHQEHPRNSANDEREGLSNYIIFFKRHRGFDIGALSLCWIGKDELYVNEVVKEYVKLCHEHPGEYAAFIEVYKRLFELVLDQLYAQNNVMKLLDISGLESSVIMIALAEKGRLQNLGVYNHLTQTMDFLLSL</sequence>
<dbReference type="InterPro" id="IPR050834">
    <property type="entry name" value="Glycosyltransf_2"/>
</dbReference>
<dbReference type="EC" id="2.4.-.-" evidence="2"/>
<feature type="domain" description="Glycosyltransferase 2-like" evidence="1">
    <location>
        <begin position="6"/>
        <end position="141"/>
    </location>
</feature>
<dbReference type="InterPro" id="IPR001173">
    <property type="entry name" value="Glyco_trans_2-like"/>
</dbReference>
<protein>
    <submittedName>
        <fullName evidence="2">Glycosyltransferase family 2 protein</fullName>
        <ecNumber evidence="2">2.4.-.-</ecNumber>
    </submittedName>
</protein>
<evidence type="ECO:0000313" key="3">
    <source>
        <dbReference type="Proteomes" id="UP001218246"/>
    </source>
</evidence>
<organism evidence="2 3">
    <name type="scientific">Ectobacillus antri</name>
    <dbReference type="NCBI Taxonomy" id="2486280"/>
    <lineage>
        <taxon>Bacteria</taxon>
        <taxon>Bacillati</taxon>
        <taxon>Bacillota</taxon>
        <taxon>Bacilli</taxon>
        <taxon>Bacillales</taxon>
        <taxon>Bacillaceae</taxon>
        <taxon>Ectobacillus</taxon>
    </lineage>
</organism>
<reference evidence="2 3" key="1">
    <citation type="submission" date="2023-04" db="EMBL/GenBank/DDBJ databases">
        <title>Ectobacillus antri isolated from activated sludge.</title>
        <authorList>
            <person name="Yan P."/>
            <person name="Liu X."/>
        </authorList>
    </citation>
    <scope>NUCLEOTIDE SEQUENCE [LARGE SCALE GENOMIC DNA]</scope>
    <source>
        <strain evidence="2 3">C18H</strain>
    </source>
</reference>
<dbReference type="EMBL" id="JARULN010000005">
    <property type="protein sequence ID" value="MDG5754011.1"/>
    <property type="molecule type" value="Genomic_DNA"/>
</dbReference>
<comment type="caution">
    <text evidence="2">The sequence shown here is derived from an EMBL/GenBank/DDBJ whole genome shotgun (WGS) entry which is preliminary data.</text>
</comment>
<proteinExistence type="predicted"/>
<name>A0ABT6H6K2_9BACI</name>
<gene>
    <name evidence="2" type="ORF">P6P90_08490</name>
</gene>
<dbReference type="Pfam" id="PF00535">
    <property type="entry name" value="Glycos_transf_2"/>
    <property type="match status" value="1"/>
</dbReference>
<dbReference type="Proteomes" id="UP001218246">
    <property type="component" value="Unassembled WGS sequence"/>
</dbReference>
<accession>A0ABT6H6K2</accession>
<keyword evidence="3" id="KW-1185">Reference proteome</keyword>
<dbReference type="RefSeq" id="WP_278018059.1">
    <property type="nucleotide sequence ID" value="NZ_JARRRY010000003.1"/>
</dbReference>
<dbReference type="Gene3D" id="3.90.550.10">
    <property type="entry name" value="Spore Coat Polysaccharide Biosynthesis Protein SpsA, Chain A"/>
    <property type="match status" value="1"/>
</dbReference>
<evidence type="ECO:0000313" key="2">
    <source>
        <dbReference type="EMBL" id="MDG5754011.1"/>
    </source>
</evidence>
<dbReference type="PANTHER" id="PTHR43685:SF2">
    <property type="entry name" value="GLYCOSYLTRANSFERASE 2-LIKE DOMAIN-CONTAINING PROTEIN"/>
    <property type="match status" value="1"/>
</dbReference>